<dbReference type="CDD" id="cd07313">
    <property type="entry name" value="terB_like_2"/>
    <property type="match status" value="1"/>
</dbReference>
<name>A0ABS8WF79_9GAMM</name>
<proteinExistence type="predicted"/>
<gene>
    <name evidence="2" type="ORF">K6Y31_16195</name>
</gene>
<organism evidence="2 3">
    <name type="scientific">Motilimonas cestriensis</name>
    <dbReference type="NCBI Taxonomy" id="2742685"/>
    <lineage>
        <taxon>Bacteria</taxon>
        <taxon>Pseudomonadati</taxon>
        <taxon>Pseudomonadota</taxon>
        <taxon>Gammaproteobacteria</taxon>
        <taxon>Alteromonadales</taxon>
        <taxon>Alteromonadales genera incertae sedis</taxon>
        <taxon>Motilimonas</taxon>
    </lineage>
</organism>
<keyword evidence="3" id="KW-1185">Reference proteome</keyword>
<feature type="domain" description="Co-chaperone DjlA N-terminal" evidence="1">
    <location>
        <begin position="24"/>
        <end position="140"/>
    </location>
</feature>
<reference evidence="2 3" key="1">
    <citation type="journal article" date="2022" name="Environ. Microbiol. Rep.">
        <title>Eco-phylogenetic analyses reveal divergent evolution of vitamin B12 metabolism in the marine bacterial family 'Psychromonadaceae'.</title>
        <authorList>
            <person name="Jin X."/>
            <person name="Yang Y."/>
            <person name="Cao H."/>
            <person name="Gao B."/>
            <person name="Zhao Z."/>
        </authorList>
    </citation>
    <scope>NUCLEOTIDE SEQUENCE [LARGE SCALE GENOMIC DNA]</scope>
    <source>
        <strain evidence="2 3">MKS20</strain>
    </source>
</reference>
<dbReference type="Proteomes" id="UP001201273">
    <property type="component" value="Unassembled WGS sequence"/>
</dbReference>
<dbReference type="Gene3D" id="1.10.3680.10">
    <property type="entry name" value="TerB-like"/>
    <property type="match status" value="1"/>
</dbReference>
<evidence type="ECO:0000313" key="3">
    <source>
        <dbReference type="Proteomes" id="UP001201273"/>
    </source>
</evidence>
<accession>A0ABS8WF79</accession>
<dbReference type="InterPro" id="IPR029024">
    <property type="entry name" value="TerB-like"/>
</dbReference>
<dbReference type="InterPro" id="IPR007791">
    <property type="entry name" value="DjlA_N"/>
</dbReference>
<evidence type="ECO:0000313" key="2">
    <source>
        <dbReference type="EMBL" id="MCE2596343.1"/>
    </source>
</evidence>
<comment type="caution">
    <text evidence="2">The sequence shown here is derived from an EMBL/GenBank/DDBJ whole genome shotgun (WGS) entry which is preliminary data.</text>
</comment>
<dbReference type="RefSeq" id="WP_233053987.1">
    <property type="nucleotide sequence ID" value="NZ_JAIMJA010000018.1"/>
</dbReference>
<dbReference type="Pfam" id="PF05099">
    <property type="entry name" value="TerB"/>
    <property type="match status" value="1"/>
</dbReference>
<dbReference type="EMBL" id="JAIMJA010000018">
    <property type="protein sequence ID" value="MCE2596343.1"/>
    <property type="molecule type" value="Genomic_DNA"/>
</dbReference>
<protein>
    <submittedName>
        <fullName evidence="2">TerB family tellurite resistance protein</fullName>
    </submittedName>
</protein>
<dbReference type="SUPFAM" id="SSF158682">
    <property type="entry name" value="TerB-like"/>
    <property type="match status" value="1"/>
</dbReference>
<sequence length="150" mass="17222">MIAALKSFFADLKVEEKTEVIDIELAVAVLLTEVGQADSEMSVAEQQKIEYMLMKGFDLNEEEAKTLLLKAQLQQDKSVSMQTFTSVLKDQLNYEQRVRFVKGMWLVAYADNQLDPFEDYIIRKIADLLYLKHSDFIQTKLSAESQSKSK</sequence>
<evidence type="ECO:0000259" key="1">
    <source>
        <dbReference type="Pfam" id="PF05099"/>
    </source>
</evidence>